<dbReference type="InterPro" id="IPR045741">
    <property type="entry name" value="PorV"/>
</dbReference>
<dbReference type="Gene3D" id="2.40.160.60">
    <property type="entry name" value="Outer membrane protein transport protein (OMPP1/FadL/TodX)"/>
    <property type="match status" value="1"/>
</dbReference>
<name>A0A9X4N2W1_9FLAO</name>
<feature type="signal peptide" evidence="1">
    <location>
        <begin position="1"/>
        <end position="18"/>
    </location>
</feature>
<organism evidence="3 4">
    <name type="scientific">Profundicola chukchiensis</name>
    <dbReference type="NCBI Taxonomy" id="2961959"/>
    <lineage>
        <taxon>Bacteria</taxon>
        <taxon>Pseudomonadati</taxon>
        <taxon>Bacteroidota</taxon>
        <taxon>Flavobacteriia</taxon>
        <taxon>Flavobacteriales</taxon>
        <taxon>Weeksellaceae</taxon>
        <taxon>Profundicola</taxon>
    </lineage>
</organism>
<feature type="domain" description="Type IX secretion system protein PorV" evidence="2">
    <location>
        <begin position="26"/>
        <end position="184"/>
    </location>
</feature>
<dbReference type="Proteomes" id="UP001152599">
    <property type="component" value="Unassembled WGS sequence"/>
</dbReference>
<dbReference type="EMBL" id="JANCMU010000002">
    <property type="protein sequence ID" value="MDG4945954.1"/>
    <property type="molecule type" value="Genomic_DNA"/>
</dbReference>
<protein>
    <submittedName>
        <fullName evidence="3">PorV/PorQ family protein</fullName>
    </submittedName>
</protein>
<gene>
    <name evidence="3" type="ORF">NMK71_05975</name>
</gene>
<feature type="chain" id="PRO_5040967933" evidence="1">
    <location>
        <begin position="19"/>
        <end position="356"/>
    </location>
</feature>
<sequence length="356" mass="39478">MQKFSLLILLMCATQVAAQFRSYSNEFLNIGVDARAFGMGNAVVANIGDVNSTYWNPAGLAQMGDRWQGAAMHAEYFQSIAKYDYLAAAIPLDNRNAIGVSLYRFGVDNILNTTELIDNQGNIDYDRISTFSTADYALQMSYGGNFFNIEDVNFGLNAKLVYRNVGKFANAFGFGLDAGAQYRKGDFAAGIMVRDITSTFNVWSVNQDELNQLTIDGIVLNEPPEETMELTLPKIQLGVSQKVHFSDKFTGLGELDLNFKLRETNDLVSASNLSFSPAAGIEVAYDEMIFIRAGVNNFQKVENFDGNQEFQFQPNIGLGFKYNGISIDYALTDIGDQSIALYSNIFSVKIDMAEFY</sequence>
<comment type="caution">
    <text evidence="3">The sequence shown here is derived from an EMBL/GenBank/DDBJ whole genome shotgun (WGS) entry which is preliminary data.</text>
</comment>
<dbReference type="Pfam" id="PF19572">
    <property type="entry name" value="PorV"/>
    <property type="match status" value="1"/>
</dbReference>
<evidence type="ECO:0000313" key="4">
    <source>
        <dbReference type="Proteomes" id="UP001152599"/>
    </source>
</evidence>
<accession>A0A9X4N2W1</accession>
<evidence type="ECO:0000259" key="2">
    <source>
        <dbReference type="Pfam" id="PF19572"/>
    </source>
</evidence>
<evidence type="ECO:0000256" key="1">
    <source>
        <dbReference type="SAM" id="SignalP"/>
    </source>
</evidence>
<dbReference type="RefSeq" id="WP_304420477.1">
    <property type="nucleotide sequence ID" value="NZ_JANCMU010000002.1"/>
</dbReference>
<keyword evidence="4" id="KW-1185">Reference proteome</keyword>
<reference evidence="3" key="1">
    <citation type="submission" date="2022-07" db="EMBL/GenBank/DDBJ databases">
        <title>Description and genome-wide analysis of Profundicola chukchiensis gen. nov., sp. nov., marine bacteria isolated from bottom sediments of the Chukchi Sea.</title>
        <authorList>
            <person name="Romanenko L."/>
            <person name="Otstavnykh N."/>
            <person name="Kurilenko V."/>
            <person name="Eremeev V."/>
            <person name="Velansky P."/>
            <person name="Mikhailov V."/>
            <person name="Isaeva M."/>
        </authorList>
    </citation>
    <scope>NUCLEOTIDE SEQUENCE</scope>
    <source>
        <strain evidence="3">KMM 9713</strain>
    </source>
</reference>
<evidence type="ECO:0000313" key="3">
    <source>
        <dbReference type="EMBL" id="MDG4945954.1"/>
    </source>
</evidence>
<dbReference type="AlphaFoldDB" id="A0A9X4N2W1"/>
<proteinExistence type="predicted"/>
<dbReference type="NCBIfam" id="NF033709">
    <property type="entry name" value="PorV_fam"/>
    <property type="match status" value="1"/>
</dbReference>
<keyword evidence="1" id="KW-0732">Signal</keyword>